<keyword evidence="9" id="KW-1185">Reference proteome</keyword>
<evidence type="ECO:0000259" key="7">
    <source>
        <dbReference type="Pfam" id="PF12698"/>
    </source>
</evidence>
<dbReference type="EMBL" id="JAAZWO010000016">
    <property type="protein sequence ID" value="MBC2398650.1"/>
    <property type="molecule type" value="Genomic_DNA"/>
</dbReference>
<keyword evidence="5" id="KW-0175">Coiled coil</keyword>
<evidence type="ECO:0000256" key="1">
    <source>
        <dbReference type="ARBA" id="ARBA00004141"/>
    </source>
</evidence>
<evidence type="ECO:0000256" key="4">
    <source>
        <dbReference type="ARBA" id="ARBA00023136"/>
    </source>
</evidence>
<evidence type="ECO:0000256" key="6">
    <source>
        <dbReference type="SAM" id="Phobius"/>
    </source>
</evidence>
<feature type="domain" description="ABC-2 type transporter transmembrane" evidence="7">
    <location>
        <begin position="556"/>
        <end position="695"/>
    </location>
</feature>
<evidence type="ECO:0000313" key="9">
    <source>
        <dbReference type="Proteomes" id="UP000563151"/>
    </source>
</evidence>
<dbReference type="GO" id="GO:0016020">
    <property type="term" value="C:membrane"/>
    <property type="evidence" value="ECO:0007669"/>
    <property type="project" value="UniProtKB-SubCell"/>
</dbReference>
<organism evidence="8 9">
    <name type="scientific">Clostridium tetanomorphum</name>
    <dbReference type="NCBI Taxonomy" id="1553"/>
    <lineage>
        <taxon>Bacteria</taxon>
        <taxon>Bacillati</taxon>
        <taxon>Bacillota</taxon>
        <taxon>Clostridia</taxon>
        <taxon>Eubacteriales</taxon>
        <taxon>Clostridiaceae</taxon>
        <taxon>Clostridium</taxon>
    </lineage>
</organism>
<feature type="transmembrane region" description="Helical" evidence="6">
    <location>
        <begin position="623"/>
        <end position="641"/>
    </location>
</feature>
<feature type="transmembrane region" description="Helical" evidence="6">
    <location>
        <begin position="672"/>
        <end position="697"/>
    </location>
</feature>
<feature type="transmembrane region" description="Helical" evidence="6">
    <location>
        <begin position="592"/>
        <end position="616"/>
    </location>
</feature>
<feature type="transmembrane region" description="Helical" evidence="6">
    <location>
        <begin position="522"/>
        <end position="541"/>
    </location>
</feature>
<evidence type="ECO:0000256" key="2">
    <source>
        <dbReference type="ARBA" id="ARBA00022692"/>
    </source>
</evidence>
<dbReference type="InterPro" id="IPR017500">
    <property type="entry name" value="Phage_infect_YhgE_N"/>
</dbReference>
<dbReference type="Pfam" id="PF12698">
    <property type="entry name" value="ABC2_membrane_3"/>
    <property type="match status" value="2"/>
</dbReference>
<reference evidence="8 9" key="1">
    <citation type="submission" date="2020-04" db="EMBL/GenBank/DDBJ databases">
        <title>Genomic insights into acetone-butanol-ethanol (ABE) fermentation by sequencing solventogenic clostridia strains.</title>
        <authorList>
            <person name="Brown S."/>
        </authorList>
    </citation>
    <scope>NUCLEOTIDE SEQUENCE [LARGE SCALE GENOMIC DNA]</scope>
    <source>
        <strain evidence="8 9">DJ011</strain>
    </source>
</reference>
<dbReference type="RefSeq" id="WP_035148098.1">
    <property type="nucleotide sequence ID" value="NZ_JAAZWO010000016.1"/>
</dbReference>
<feature type="transmembrane region" description="Helical" evidence="6">
    <location>
        <begin position="562"/>
        <end position="580"/>
    </location>
</feature>
<keyword evidence="4 6" id="KW-0472">Membrane</keyword>
<evidence type="ECO:0000313" key="8">
    <source>
        <dbReference type="EMBL" id="MBC2398650.1"/>
    </source>
</evidence>
<dbReference type="AlphaFoldDB" id="A0A923J2F9"/>
<evidence type="ECO:0000256" key="5">
    <source>
        <dbReference type="SAM" id="Coils"/>
    </source>
</evidence>
<dbReference type="Gene3D" id="3.40.1710.10">
    <property type="entry name" value="abc type-2 transporter like domain"/>
    <property type="match status" value="1"/>
</dbReference>
<dbReference type="NCBIfam" id="TIGR03062">
    <property type="entry name" value="pip_yhgE_Cterm"/>
    <property type="match status" value="1"/>
</dbReference>
<dbReference type="NCBIfam" id="TIGR03061">
    <property type="entry name" value="pip_yhgE_Nterm"/>
    <property type="match status" value="1"/>
</dbReference>
<dbReference type="InterPro" id="IPR017501">
    <property type="entry name" value="Phage_infect_YhgE_C"/>
</dbReference>
<sequence length="719" mass="79992">MQNTLKVFKRDIKSILKNPVAMLVVIGICFIPSLYAWVNIKACWDPYENTSTIPIAVVNNDKGATFNDKELNIGNDVIKKLKDNHKIGWKFVNSKQAELGVVDGTYYATIEIPENFSKDLTSLVSDKPKKPEIVYKVDTKTNPVATKIAGAAKTTLIDEITTNFISTVNETVFDSFNDMGEDLHEQEKRIIRVKDSIIKADKNMEFILATLNNVNSNSTNLSKYLSEIKTTMPDIAKGIKVIGENKQNNKNFLINTKDTLNSAFDNVDFTFKQVQSSTERIQDLLQQLAISGSENTAVDINDILSKISTEINSVNNRINRLTVFLENINDLHPNKTVSKVMVSLKDIMENLDKQKIALDKLQKQVRETNKVNQELINTIMSNINNIHKDITSEINDYNVQARPQLNNIVGNLIKATDDASKLIDLSQGLTTEIDKLLGSGAEGAELASQISEKLYDRLTEYKDIISKISDKLNTVDNKDLVKIISILQSNPEFMGDFISNPFNLKEQPIYKIPNYGSAMTPVYTVLALWVGGLILTSVLRIDVVDFEGSQNITIRQKYFGKMLTFITLALVQGLVVSIGNKVILGVYTVNTFLMILFALITSLTFSIIIYTCVALLGNIGKALAIVLMIVQLAGSGGTYPIQVDPMIFRVLQPFFPFTYAVGGFREAIAGPLVSSVVLDLLVLIVMAVIFIVIGYFLKSPLHHKVNKFEAKFKASGISE</sequence>
<dbReference type="GO" id="GO:0140359">
    <property type="term" value="F:ABC-type transporter activity"/>
    <property type="evidence" value="ECO:0007669"/>
    <property type="project" value="InterPro"/>
</dbReference>
<dbReference type="PANTHER" id="PTHR43077">
    <property type="entry name" value="TRANSPORT PERMEASE YVFS-RELATED"/>
    <property type="match status" value="1"/>
</dbReference>
<comment type="caution">
    <text evidence="8">The sequence shown here is derived from an EMBL/GenBank/DDBJ whole genome shotgun (WGS) entry which is preliminary data.</text>
</comment>
<feature type="transmembrane region" description="Helical" evidence="6">
    <location>
        <begin position="20"/>
        <end position="38"/>
    </location>
</feature>
<dbReference type="InterPro" id="IPR051328">
    <property type="entry name" value="T7SS_ABC-Transporter"/>
</dbReference>
<name>A0A923J2F9_CLOTT</name>
<dbReference type="Proteomes" id="UP000563151">
    <property type="component" value="Unassembled WGS sequence"/>
</dbReference>
<gene>
    <name evidence="8" type="ORF">HGG79_12830</name>
</gene>
<proteinExistence type="predicted"/>
<keyword evidence="2 6" id="KW-0812">Transmembrane</keyword>
<protein>
    <submittedName>
        <fullName evidence="8">YhgE/Pip domain-containing protein</fullName>
    </submittedName>
</protein>
<evidence type="ECO:0000256" key="3">
    <source>
        <dbReference type="ARBA" id="ARBA00022989"/>
    </source>
</evidence>
<comment type="subcellular location">
    <subcellularLocation>
        <location evidence="1">Membrane</location>
        <topology evidence="1">Multi-pass membrane protein</topology>
    </subcellularLocation>
</comment>
<feature type="domain" description="ABC-2 type transporter transmembrane" evidence="7">
    <location>
        <begin position="40"/>
        <end position="228"/>
    </location>
</feature>
<dbReference type="InterPro" id="IPR013525">
    <property type="entry name" value="ABC2_TM"/>
</dbReference>
<accession>A0A923J2F9</accession>
<keyword evidence="3 6" id="KW-1133">Transmembrane helix</keyword>
<dbReference type="PANTHER" id="PTHR43077:SF10">
    <property type="entry name" value="TRANSPORT PERMEASE PROTEIN"/>
    <property type="match status" value="1"/>
</dbReference>
<feature type="coiled-coil region" evidence="5">
    <location>
        <begin position="344"/>
        <end position="378"/>
    </location>
</feature>